<dbReference type="InterPro" id="IPR050391">
    <property type="entry name" value="Mito_Metabolite_Transporter"/>
</dbReference>
<sequence>MAKPARLLTQIYPQGSKVKSKVRGFLCLQSIDVDNGKVWIWRTTILAREYHRCGGGFQLQSFDNQRIRPQGLACTTISRVRLDNGQDNNVFLVRWRSHVPVQRADLLDLLGIPLRFVVGCLSIPLIVDVRSQVALVRMCADGAKSPAQRFGYAHAFDALLKIGRDEGVRTFARGLGPNVVRSVIMNVSQIAT</sequence>
<dbReference type="SUPFAM" id="SSF103506">
    <property type="entry name" value="Mitochondrial carrier"/>
    <property type="match status" value="1"/>
</dbReference>
<keyword evidence="6" id="KW-0999">Mitochondrion inner membrane</keyword>
<dbReference type="GO" id="GO:0016020">
    <property type="term" value="C:membrane"/>
    <property type="evidence" value="ECO:0007669"/>
    <property type="project" value="UniProtKB-SubCell"/>
</dbReference>
<name>A0AAV9Q9I3_9PEZI</name>
<comment type="similarity">
    <text evidence="2 10">Belongs to the mitochondrial carrier (TC 2.A.29) family.</text>
</comment>
<proteinExistence type="inferred from homology"/>
<dbReference type="InterPro" id="IPR018108">
    <property type="entry name" value="MCP_transmembrane"/>
</dbReference>
<dbReference type="PROSITE" id="PS50920">
    <property type="entry name" value="SOLCAR"/>
    <property type="match status" value="1"/>
</dbReference>
<comment type="subcellular location">
    <subcellularLocation>
        <location evidence="1">Membrane</location>
        <topology evidence="1">Multi-pass membrane protein</topology>
    </subcellularLocation>
</comment>
<dbReference type="EMBL" id="JAXLQG010000006">
    <property type="protein sequence ID" value="KAK5538779.1"/>
    <property type="molecule type" value="Genomic_DNA"/>
</dbReference>
<keyword evidence="7" id="KW-1133">Transmembrane helix</keyword>
<evidence type="ECO:0000256" key="3">
    <source>
        <dbReference type="ARBA" id="ARBA00022448"/>
    </source>
</evidence>
<dbReference type="InterPro" id="IPR023395">
    <property type="entry name" value="MCP_dom_sf"/>
</dbReference>
<evidence type="ECO:0000256" key="7">
    <source>
        <dbReference type="ARBA" id="ARBA00022989"/>
    </source>
</evidence>
<dbReference type="PANTHER" id="PTHR45618">
    <property type="entry name" value="MITOCHONDRIAL DICARBOXYLATE CARRIER-RELATED"/>
    <property type="match status" value="1"/>
</dbReference>
<evidence type="ECO:0008006" key="13">
    <source>
        <dbReference type="Google" id="ProtNLM"/>
    </source>
</evidence>
<dbReference type="AlphaFoldDB" id="A0AAV9Q9I3"/>
<gene>
    <name evidence="11" type="ORF">LTR25_004323</name>
</gene>
<dbReference type="Proteomes" id="UP001345827">
    <property type="component" value="Unassembled WGS sequence"/>
</dbReference>
<comment type="caution">
    <text evidence="11">The sequence shown here is derived from an EMBL/GenBank/DDBJ whole genome shotgun (WGS) entry which is preliminary data.</text>
</comment>
<evidence type="ECO:0000313" key="12">
    <source>
        <dbReference type="Proteomes" id="UP001345827"/>
    </source>
</evidence>
<keyword evidence="8 9" id="KW-0472">Membrane</keyword>
<evidence type="ECO:0000313" key="11">
    <source>
        <dbReference type="EMBL" id="KAK5538779.1"/>
    </source>
</evidence>
<accession>A0AAV9Q9I3</accession>
<keyword evidence="3 10" id="KW-0813">Transport</keyword>
<evidence type="ECO:0000256" key="5">
    <source>
        <dbReference type="ARBA" id="ARBA00022737"/>
    </source>
</evidence>
<keyword evidence="6" id="KW-0496">Mitochondrion</keyword>
<feature type="repeat" description="Solcar" evidence="9">
    <location>
        <begin position="110"/>
        <end position="192"/>
    </location>
</feature>
<evidence type="ECO:0000256" key="6">
    <source>
        <dbReference type="ARBA" id="ARBA00022792"/>
    </source>
</evidence>
<evidence type="ECO:0000256" key="9">
    <source>
        <dbReference type="PROSITE-ProRule" id="PRU00282"/>
    </source>
</evidence>
<evidence type="ECO:0000256" key="8">
    <source>
        <dbReference type="ARBA" id="ARBA00023136"/>
    </source>
</evidence>
<dbReference type="Pfam" id="PF00153">
    <property type="entry name" value="Mito_carr"/>
    <property type="match status" value="1"/>
</dbReference>
<dbReference type="Gene3D" id="1.50.40.10">
    <property type="entry name" value="Mitochondrial carrier domain"/>
    <property type="match status" value="1"/>
</dbReference>
<reference evidence="11 12" key="1">
    <citation type="submission" date="2023-06" db="EMBL/GenBank/DDBJ databases">
        <title>Black Yeasts Isolated from many extreme environments.</title>
        <authorList>
            <person name="Coleine C."/>
            <person name="Stajich J.E."/>
            <person name="Selbmann L."/>
        </authorList>
    </citation>
    <scope>NUCLEOTIDE SEQUENCE [LARGE SCALE GENOMIC DNA]</scope>
    <source>
        <strain evidence="11 12">CCFEE 5887</strain>
    </source>
</reference>
<evidence type="ECO:0000256" key="2">
    <source>
        <dbReference type="ARBA" id="ARBA00006375"/>
    </source>
</evidence>
<evidence type="ECO:0000256" key="1">
    <source>
        <dbReference type="ARBA" id="ARBA00004141"/>
    </source>
</evidence>
<protein>
    <recommendedName>
        <fullName evidence="13">LAGLIDADG homing endonuclease</fullName>
    </recommendedName>
</protein>
<evidence type="ECO:0000256" key="4">
    <source>
        <dbReference type="ARBA" id="ARBA00022692"/>
    </source>
</evidence>
<keyword evidence="5" id="KW-0677">Repeat</keyword>
<keyword evidence="4 9" id="KW-0812">Transmembrane</keyword>
<organism evidence="11 12">
    <name type="scientific">Vermiconidia calcicola</name>
    <dbReference type="NCBI Taxonomy" id="1690605"/>
    <lineage>
        <taxon>Eukaryota</taxon>
        <taxon>Fungi</taxon>
        <taxon>Dikarya</taxon>
        <taxon>Ascomycota</taxon>
        <taxon>Pezizomycotina</taxon>
        <taxon>Dothideomycetes</taxon>
        <taxon>Dothideomycetidae</taxon>
        <taxon>Mycosphaerellales</taxon>
        <taxon>Extremaceae</taxon>
        <taxon>Vermiconidia</taxon>
    </lineage>
</organism>
<evidence type="ECO:0000256" key="10">
    <source>
        <dbReference type="RuleBase" id="RU000488"/>
    </source>
</evidence>
<keyword evidence="12" id="KW-1185">Reference proteome</keyword>